<comment type="cofactor">
    <cofactor evidence="1">
        <name>Zn(2+)</name>
        <dbReference type="ChEBI" id="CHEBI:29105"/>
    </cofactor>
</comment>
<evidence type="ECO:0000256" key="4">
    <source>
        <dbReference type="ARBA" id="ARBA00022723"/>
    </source>
</evidence>
<keyword evidence="4 7" id="KW-0479">Metal-binding</keyword>
<dbReference type="GO" id="GO:0008235">
    <property type="term" value="F:metalloexopeptidase activity"/>
    <property type="evidence" value="ECO:0007669"/>
    <property type="project" value="InterPro"/>
</dbReference>
<evidence type="ECO:0000256" key="5">
    <source>
        <dbReference type="ARBA" id="ARBA00022801"/>
    </source>
</evidence>
<dbReference type="EMBL" id="MU251377">
    <property type="protein sequence ID" value="KAG9238012.1"/>
    <property type="molecule type" value="Genomic_DNA"/>
</dbReference>
<dbReference type="EC" id="3.4.-.-" evidence="7"/>
<organism evidence="9 10">
    <name type="scientific">Amylocarpus encephaloides</name>
    <dbReference type="NCBI Taxonomy" id="45428"/>
    <lineage>
        <taxon>Eukaryota</taxon>
        <taxon>Fungi</taxon>
        <taxon>Dikarya</taxon>
        <taxon>Ascomycota</taxon>
        <taxon>Pezizomycotina</taxon>
        <taxon>Leotiomycetes</taxon>
        <taxon>Helotiales</taxon>
        <taxon>Helotiales incertae sedis</taxon>
        <taxon>Amylocarpus</taxon>
    </lineage>
</organism>
<proteinExistence type="inferred from homology"/>
<dbReference type="GO" id="GO:0046872">
    <property type="term" value="F:metal ion binding"/>
    <property type="evidence" value="ECO:0007669"/>
    <property type="project" value="UniProtKB-KW"/>
</dbReference>
<evidence type="ECO:0000256" key="3">
    <source>
        <dbReference type="ARBA" id="ARBA00022670"/>
    </source>
</evidence>
<evidence type="ECO:0000256" key="6">
    <source>
        <dbReference type="ARBA" id="ARBA00022833"/>
    </source>
</evidence>
<keyword evidence="6 7" id="KW-0862">Zinc</keyword>
<evidence type="ECO:0000256" key="7">
    <source>
        <dbReference type="RuleBase" id="RU361240"/>
    </source>
</evidence>
<dbReference type="Pfam" id="PF04389">
    <property type="entry name" value="Peptidase_M28"/>
    <property type="match status" value="1"/>
</dbReference>
<feature type="signal peptide" evidence="7">
    <location>
        <begin position="1"/>
        <end position="22"/>
    </location>
</feature>
<name>A0A9P7YQV6_9HELO</name>
<keyword evidence="3 7" id="KW-0645">Protease</keyword>
<reference evidence="9" key="1">
    <citation type="journal article" date="2021" name="IMA Fungus">
        <title>Genomic characterization of three marine fungi, including Emericellopsis atlantica sp. nov. with signatures of a generalist lifestyle and marine biomass degradation.</title>
        <authorList>
            <person name="Hagestad O.C."/>
            <person name="Hou L."/>
            <person name="Andersen J.H."/>
            <person name="Hansen E.H."/>
            <person name="Altermark B."/>
            <person name="Li C."/>
            <person name="Kuhnert E."/>
            <person name="Cox R.J."/>
            <person name="Crous P.W."/>
            <person name="Spatafora J.W."/>
            <person name="Lail K."/>
            <person name="Amirebrahimi M."/>
            <person name="Lipzen A."/>
            <person name="Pangilinan J."/>
            <person name="Andreopoulos W."/>
            <person name="Hayes R.D."/>
            <person name="Ng V."/>
            <person name="Grigoriev I.V."/>
            <person name="Jackson S.A."/>
            <person name="Sutton T.D.S."/>
            <person name="Dobson A.D.W."/>
            <person name="Rama T."/>
        </authorList>
    </citation>
    <scope>NUCLEOTIDE SEQUENCE</scope>
    <source>
        <strain evidence="9">TRa018bII</strain>
    </source>
</reference>
<dbReference type="AlphaFoldDB" id="A0A9P7YQV6"/>
<dbReference type="OrthoDB" id="10013407at2759"/>
<protein>
    <recommendedName>
        <fullName evidence="7">Peptide hydrolase</fullName>
        <ecNumber evidence="7">3.4.-.-</ecNumber>
    </recommendedName>
</protein>
<evidence type="ECO:0000256" key="2">
    <source>
        <dbReference type="ARBA" id="ARBA00005634"/>
    </source>
</evidence>
<dbReference type="Gene3D" id="3.40.630.10">
    <property type="entry name" value="Zn peptidases"/>
    <property type="match status" value="1"/>
</dbReference>
<evidence type="ECO:0000256" key="1">
    <source>
        <dbReference type="ARBA" id="ARBA00001947"/>
    </source>
</evidence>
<evidence type="ECO:0000313" key="9">
    <source>
        <dbReference type="EMBL" id="KAG9238012.1"/>
    </source>
</evidence>
<feature type="chain" id="PRO_5040533441" description="Peptide hydrolase" evidence="7">
    <location>
        <begin position="23"/>
        <end position="486"/>
    </location>
</feature>
<accession>A0A9P7YQV6</accession>
<evidence type="ECO:0000259" key="8">
    <source>
        <dbReference type="Pfam" id="PF04389"/>
    </source>
</evidence>
<dbReference type="PANTHER" id="PTHR12147:SF26">
    <property type="entry name" value="PEPTIDASE M28 DOMAIN-CONTAINING PROTEIN"/>
    <property type="match status" value="1"/>
</dbReference>
<evidence type="ECO:0000313" key="10">
    <source>
        <dbReference type="Proteomes" id="UP000824998"/>
    </source>
</evidence>
<comment type="similarity">
    <text evidence="2">Belongs to the peptidase M28 family. M28B subfamily.</text>
</comment>
<keyword evidence="5 7" id="KW-0378">Hydrolase</keyword>
<dbReference type="InterPro" id="IPR045175">
    <property type="entry name" value="M28_fam"/>
</dbReference>
<keyword evidence="7" id="KW-0732">Signal</keyword>
<dbReference type="GO" id="GO:0006508">
    <property type="term" value="P:proteolysis"/>
    <property type="evidence" value="ECO:0007669"/>
    <property type="project" value="UniProtKB-KW"/>
</dbReference>
<dbReference type="PANTHER" id="PTHR12147">
    <property type="entry name" value="METALLOPEPTIDASE M28 FAMILY MEMBER"/>
    <property type="match status" value="1"/>
</dbReference>
<dbReference type="SUPFAM" id="SSF53187">
    <property type="entry name" value="Zn-dependent exopeptidases"/>
    <property type="match status" value="1"/>
</dbReference>
<comment type="caution">
    <text evidence="9">The sequence shown here is derived from an EMBL/GenBank/DDBJ whole genome shotgun (WGS) entry which is preliminary data.</text>
</comment>
<dbReference type="InterPro" id="IPR007484">
    <property type="entry name" value="Peptidase_M28"/>
</dbReference>
<feature type="domain" description="Peptidase M28" evidence="8">
    <location>
        <begin position="154"/>
        <end position="362"/>
    </location>
</feature>
<sequence>MISSHLARVGIALLSTITPSTAQLSSLISRGYSTKAILAPFPFPSDLCAITGYPTDLPGKIYTAQLPDGELTSMLNQVSPTNIEAIIKKLVSFGTRHTQSTQADAERGIGAARDWLLGEYEKYAKASNGYMTVELQSYIQPAGGRLTAATNISNIVATLRGSTDPERVVVVSGHYDSRNTDVMDFTSDAPGADDDASGVAISMELARIMATHRPAATMMFVAVAGEEQNLYGSGYLAQRLKNGSTNVQGMWTNDIVGSPIGDDGKNNSRTIRLFTQGVPLTETAARASRRLSIGGESDSPARQLGRFTRDVASNRITGMSVETIYRTDRYLRGGDHSSFLAAGYAAARFTEPREDFAHQHQDVRLEDGTQFGDLPEFCDFYYISRVGKVTGAAMWSLANGPENPANVTIDTSDLSNDTVLKWAKVKGARAYEVVWRPTDDPFWTHYVEVGDVGMARLAISKDNVVFGVRSVAANGYRSPAVFPFPG</sequence>
<gene>
    <name evidence="9" type="ORF">BJ875DRAFT_368835</name>
</gene>
<keyword evidence="10" id="KW-1185">Reference proteome</keyword>
<dbReference type="Proteomes" id="UP000824998">
    <property type="component" value="Unassembled WGS sequence"/>
</dbReference>